<dbReference type="GeneID" id="6085561"/>
<gene>
    <name evidence="3" type="ORF">LACBIDRAFT_335015</name>
    <name evidence="2" type="ORF">LACBIDRAFT_336119</name>
</gene>
<dbReference type="RefSeq" id="XP_001889897.1">
    <property type="nucleotide sequence ID" value="XM_001889862.1"/>
</dbReference>
<name>B0E131_LACBS</name>
<dbReference type="KEGG" id="lbc:LACBIDRAFT_335015"/>
<sequence>MSDNGSDDNNDQGIWQRGSPSPALSVSHLAARFAQRKDTFVGGTAPRSPMQSDAELERKRRGNATVVIERQKLYSREAQCRRLGEDCGLAMIERRSHHHHSDLTYLTHPPRLIRGKSQVATNRWSAAESRLTPTKDPLTPAQQIILDTMARDKDNKQNVKGKEKEWPKADSRSSQHSNNSHPTRPRTFSFHVFA</sequence>
<protein>
    <submittedName>
        <fullName evidence="3">Predicted protein</fullName>
    </submittedName>
</protein>
<reference evidence="3 4" key="1">
    <citation type="journal article" date="2008" name="Nature">
        <title>The genome of Laccaria bicolor provides insights into mycorrhizal symbiosis.</title>
        <authorList>
            <person name="Martin F."/>
            <person name="Aerts A."/>
            <person name="Ahren D."/>
            <person name="Brun A."/>
            <person name="Danchin E.G.J."/>
            <person name="Duchaussoy F."/>
            <person name="Gibon J."/>
            <person name="Kohler A."/>
            <person name="Lindquist E."/>
            <person name="Pereda V."/>
            <person name="Salamov A."/>
            <person name="Shapiro H.J."/>
            <person name="Wuyts J."/>
            <person name="Blaudez D."/>
            <person name="Buee M."/>
            <person name="Brokstein P."/>
            <person name="Canbaeck B."/>
            <person name="Cohen D."/>
            <person name="Courty P.E."/>
            <person name="Coutinho P.M."/>
            <person name="Delaruelle C."/>
            <person name="Detter J.C."/>
            <person name="Deveau A."/>
            <person name="DiFazio S."/>
            <person name="Duplessis S."/>
            <person name="Fraissinet-Tachet L."/>
            <person name="Lucic E."/>
            <person name="Frey-Klett P."/>
            <person name="Fourrey C."/>
            <person name="Feussner I."/>
            <person name="Gay G."/>
            <person name="Grimwood J."/>
            <person name="Hoegger P.J."/>
            <person name="Jain P."/>
            <person name="Kilaru S."/>
            <person name="Labbe J."/>
            <person name="Lin Y.C."/>
            <person name="Legue V."/>
            <person name="Le Tacon F."/>
            <person name="Marmeisse R."/>
            <person name="Melayah D."/>
            <person name="Montanini B."/>
            <person name="Muratet M."/>
            <person name="Nehls U."/>
            <person name="Niculita-Hirzel H."/>
            <person name="Oudot-Le Secq M.P."/>
            <person name="Peter M."/>
            <person name="Quesneville H."/>
            <person name="Rajashekar B."/>
            <person name="Reich M."/>
            <person name="Rouhier N."/>
            <person name="Schmutz J."/>
            <person name="Yin T."/>
            <person name="Chalot M."/>
            <person name="Henrissat B."/>
            <person name="Kuees U."/>
            <person name="Lucas S."/>
            <person name="Van de Peer Y."/>
            <person name="Podila G.K."/>
            <person name="Polle A."/>
            <person name="Pukkila P.J."/>
            <person name="Richardson P.M."/>
            <person name="Rouze P."/>
            <person name="Sanders I.R."/>
            <person name="Stajich J.E."/>
            <person name="Tunlid A."/>
            <person name="Tuskan G."/>
            <person name="Grigoriev I.V."/>
        </authorList>
    </citation>
    <scope>NUCLEOTIDE SEQUENCE [LARGE SCALE GENOMIC DNA]</scope>
    <source>
        <strain evidence="4">S238N-H82 / ATCC MYA-4686</strain>
    </source>
</reference>
<dbReference type="OrthoDB" id="3269842at2759"/>
<feature type="compositionally biased region" description="Basic and acidic residues" evidence="1">
    <location>
        <begin position="149"/>
        <end position="173"/>
    </location>
</feature>
<keyword evidence="4" id="KW-1185">Reference proteome</keyword>
<dbReference type="InParanoid" id="B0E131"/>
<dbReference type="AlphaFoldDB" id="B0E131"/>
<feature type="region of interest" description="Disordered" evidence="1">
    <location>
        <begin position="149"/>
        <end position="194"/>
    </location>
</feature>
<dbReference type="HOGENOM" id="CLU_1402673_0_0_1"/>
<evidence type="ECO:0000313" key="3">
    <source>
        <dbReference type="EMBL" id="EDQ99442.1"/>
    </source>
</evidence>
<feature type="compositionally biased region" description="Acidic residues" evidence="1">
    <location>
        <begin position="1"/>
        <end position="10"/>
    </location>
</feature>
<dbReference type="EMBL" id="DS547164">
    <property type="protein sequence ID" value="EDQ99442.1"/>
    <property type="molecule type" value="Genomic_DNA"/>
</dbReference>
<dbReference type="GeneID" id="6086737"/>
<feature type="region of interest" description="Disordered" evidence="1">
    <location>
        <begin position="1"/>
        <end position="23"/>
    </location>
</feature>
<dbReference type="KEGG" id="lbc:LACBIDRAFT_336119"/>
<organism evidence="4">
    <name type="scientific">Laccaria bicolor (strain S238N-H82 / ATCC MYA-4686)</name>
    <name type="common">Bicoloured deceiver</name>
    <name type="synonym">Laccaria laccata var. bicolor</name>
    <dbReference type="NCBI Taxonomy" id="486041"/>
    <lineage>
        <taxon>Eukaryota</taxon>
        <taxon>Fungi</taxon>
        <taxon>Dikarya</taxon>
        <taxon>Basidiomycota</taxon>
        <taxon>Agaricomycotina</taxon>
        <taxon>Agaricomycetes</taxon>
        <taxon>Agaricomycetidae</taxon>
        <taxon>Agaricales</taxon>
        <taxon>Agaricineae</taxon>
        <taxon>Hydnangiaceae</taxon>
        <taxon>Laccaria</taxon>
    </lineage>
</organism>
<dbReference type="RefSeq" id="XP_001891079.1">
    <property type="nucleotide sequence ID" value="XM_001891044.1"/>
</dbReference>
<feature type="region of interest" description="Disordered" evidence="1">
    <location>
        <begin position="37"/>
        <end position="59"/>
    </location>
</feature>
<evidence type="ECO:0000313" key="2">
    <source>
        <dbReference type="EMBL" id="EDQ98268.1"/>
    </source>
</evidence>
<accession>B0E131</accession>
<evidence type="ECO:0000256" key="1">
    <source>
        <dbReference type="SAM" id="MobiDB-lite"/>
    </source>
</evidence>
<proteinExistence type="predicted"/>
<dbReference type="EMBL" id="DS547380">
    <property type="protein sequence ID" value="EDQ98268.1"/>
    <property type="molecule type" value="Genomic_DNA"/>
</dbReference>
<dbReference type="Proteomes" id="UP000001194">
    <property type="component" value="Unassembled WGS sequence"/>
</dbReference>
<evidence type="ECO:0000313" key="4">
    <source>
        <dbReference type="Proteomes" id="UP000001194"/>
    </source>
</evidence>